<dbReference type="RefSeq" id="WP_213588798.1">
    <property type="nucleotide sequence ID" value="NZ_BOSM01000001.1"/>
</dbReference>
<dbReference type="InterPro" id="IPR004136">
    <property type="entry name" value="NMO"/>
</dbReference>
<evidence type="ECO:0000256" key="3">
    <source>
        <dbReference type="ARBA" id="ARBA00022630"/>
    </source>
</evidence>
<evidence type="ECO:0000313" key="7">
    <source>
        <dbReference type="Proteomes" id="UP000681290"/>
    </source>
</evidence>
<gene>
    <name evidence="6" type="ORF">J15TS10_05770</name>
</gene>
<evidence type="ECO:0000256" key="4">
    <source>
        <dbReference type="ARBA" id="ARBA00022643"/>
    </source>
</evidence>
<dbReference type="InterPro" id="IPR013785">
    <property type="entry name" value="Aldolase_TIM"/>
</dbReference>
<dbReference type="SUPFAM" id="SSF51412">
    <property type="entry name" value="Inosine monophosphate dehydrogenase (IMPDH)"/>
    <property type="match status" value="1"/>
</dbReference>
<keyword evidence="4" id="KW-0288">FMN</keyword>
<keyword evidence="3" id="KW-0285">Flavoprotein</keyword>
<comment type="function">
    <text evidence="1">Nitronate monooxygenase that uses molecular oxygen to catalyze the oxidative denitrification of alkyl nitronates. Acts on propionate 3-nitronate (P3N), the presumed physiological substrate. Probably functions in the detoxification of P3N, a metabolic poison produced by plants and fungi as a defense mechanism.</text>
</comment>
<dbReference type="PANTHER" id="PTHR32332">
    <property type="entry name" value="2-NITROPROPANE DIOXYGENASE"/>
    <property type="match status" value="1"/>
</dbReference>
<organism evidence="6 7">
    <name type="scientific">Paenibacillus woosongensis</name>
    <dbReference type="NCBI Taxonomy" id="307580"/>
    <lineage>
        <taxon>Bacteria</taxon>
        <taxon>Bacillati</taxon>
        <taxon>Bacillota</taxon>
        <taxon>Bacilli</taxon>
        <taxon>Bacillales</taxon>
        <taxon>Paenibacillaceae</taxon>
        <taxon>Paenibacillus</taxon>
    </lineage>
</organism>
<dbReference type="Proteomes" id="UP000681290">
    <property type="component" value="Unassembled WGS sequence"/>
</dbReference>
<dbReference type="EMBL" id="BOSM01000001">
    <property type="protein sequence ID" value="GIP56763.1"/>
    <property type="molecule type" value="Genomic_DNA"/>
</dbReference>
<accession>A0ABQ4ML92</accession>
<sequence length="324" mass="35222">MYETEFLSIFQLKIPLIQAGMGGVSGVELASSVSNMGCMGVLAQYKNSPDEIVRTIHETRCRTSNFFGVNFIPEVTGANLFDQQIEALIQCRDDRIAVVLYGLPPKKNAQMLVAASVPFIIQVGTKEEAEIAFSLGATCIVLQGNQAGGHLLGTKRTEALLQEVLDCKFDIPLIVSGGIARGSDYLFYRSIGASGCMCGTIFVSTEESNAHPKYKKLIVDSKAKDTVITDLFHIGWAGRSHRVIRNETVNGGRYQSINFIAESKIGQKKYPVPRFSSAVPLKETNGAIELMALYCGESCENVNGIETAGSVIEKFYAELISLQG</sequence>
<dbReference type="PANTHER" id="PTHR32332:SF20">
    <property type="entry name" value="2-NITROPROPANE DIOXYGENASE-LIKE PROTEIN"/>
    <property type="match status" value="1"/>
</dbReference>
<evidence type="ECO:0000256" key="1">
    <source>
        <dbReference type="ARBA" id="ARBA00003535"/>
    </source>
</evidence>
<dbReference type="Gene3D" id="3.20.20.70">
    <property type="entry name" value="Aldolase class I"/>
    <property type="match status" value="1"/>
</dbReference>
<dbReference type="GO" id="GO:0051213">
    <property type="term" value="F:dioxygenase activity"/>
    <property type="evidence" value="ECO:0007669"/>
    <property type="project" value="UniProtKB-KW"/>
</dbReference>
<evidence type="ECO:0000256" key="2">
    <source>
        <dbReference type="ARBA" id="ARBA00013457"/>
    </source>
</evidence>
<keyword evidence="6" id="KW-0223">Dioxygenase</keyword>
<comment type="caution">
    <text evidence="6">The sequence shown here is derived from an EMBL/GenBank/DDBJ whole genome shotgun (WGS) entry which is preliminary data.</text>
</comment>
<name>A0ABQ4ML92_9BACL</name>
<evidence type="ECO:0000313" key="6">
    <source>
        <dbReference type="EMBL" id="GIP56763.1"/>
    </source>
</evidence>
<keyword evidence="5" id="KW-0560">Oxidoreductase</keyword>
<dbReference type="CDD" id="cd04730">
    <property type="entry name" value="NPD_like"/>
    <property type="match status" value="1"/>
</dbReference>
<dbReference type="Pfam" id="PF03060">
    <property type="entry name" value="NMO"/>
    <property type="match status" value="2"/>
</dbReference>
<protein>
    <recommendedName>
        <fullName evidence="2">Probable nitronate monooxygenase</fullName>
    </recommendedName>
</protein>
<keyword evidence="7" id="KW-1185">Reference proteome</keyword>
<proteinExistence type="predicted"/>
<evidence type="ECO:0000256" key="5">
    <source>
        <dbReference type="ARBA" id="ARBA00023002"/>
    </source>
</evidence>
<reference evidence="6 7" key="1">
    <citation type="submission" date="2021-03" db="EMBL/GenBank/DDBJ databases">
        <title>Antimicrobial resistance genes in bacteria isolated from Japanese honey, and their potential for conferring macrolide and lincosamide resistance in the American foulbrood pathogen Paenibacillus larvae.</title>
        <authorList>
            <person name="Okamoto M."/>
            <person name="Kumagai M."/>
            <person name="Kanamori H."/>
            <person name="Takamatsu D."/>
        </authorList>
    </citation>
    <scope>NUCLEOTIDE SEQUENCE [LARGE SCALE GENOMIC DNA]</scope>
    <source>
        <strain evidence="6 7">J15TS10</strain>
    </source>
</reference>